<feature type="region of interest" description="Disordered" evidence="1">
    <location>
        <begin position="918"/>
        <end position="952"/>
    </location>
</feature>
<keyword evidence="4" id="KW-1185">Reference proteome</keyword>
<evidence type="ECO:0000313" key="3">
    <source>
        <dbReference type="EMBL" id="GIY53559.1"/>
    </source>
</evidence>
<sequence>MIHIENGRIPKYPDFEYINLYGKSMVSLGIDEILESAFVECNSEAVFNVWEASDTNYVTNKISDDLKSCIYSLSENEEVVVNILMIIKDLLENYELDLYQKSVLLKCMLEIIIEECVCVSILKRAVLNVNLLFNDSLVVEWLKNEASLEGSVLILGRKIPFIGDYECQTFIFEALCRFLNEDDKEKWAESWFSNNETAKYLFLNLIPAMFEVDCRKILNHVNHNESNPRVYSYVATSVYFDTLELKKPYGIDFWIDFNYDSESISFFCSEVCTEHVEPGTTWETIVVSSNQVKSWFIKNNYKLQLKELCITLNCSCKELLPESDDLYIPVKNNLVHITFQSFIDIEPHISILFGEPLNLTEKFDRGSQKNSSESQSSRKISNSVEVCPIGDYNENYTKSQNSQKISSSIDVFTVGELNDTENNRKISTSSILEEYDSEKYSQTKEKRGSDSINLINLSDTDIKEKQNKHFSMPKRKASCSSVISIESDNAANFEANSIYENTKIQGEDEAIKTISKTEKNFLLKDSEAVENLNVKQTLLQHKKKNSLQDNYNSQNTEIISNSCRKVSQESCIERTECNDLENVFSEIEKTINSENKSPKEDGSDNKLHPSDKDYALSQPKRKKIKKDHNFGTESDTDVKKNKYLKRKNADAEKEDNPQQFQPEDQNFNPESDIDVKKSKHLKRKTEAEKEDSSHYNFNSESDIDVKKSKHLKRKTEAEKEDSSHQFQSKRPRKAAIKAKNRNKIILNEKHFDNVYEIYKSSPSHISNSNDEIKDWFDTPPTKPVKKKRFSRKSVFMTDTETGSSEISWFALHKTGLFETPKKKYSNRRSKPLKDASTIKKTYKSASSNKKRETRSTNFSFFEPDSKFKGVLSDLENYELVVEKNTDDKNYFTLNQRLFDSETVSKAIESALKSVIHERNSPTECHQRDSNHSNKDLRMNEEITDTNFDKPNLNYKKINQS</sequence>
<dbReference type="EMBL" id="BPLQ01010785">
    <property type="protein sequence ID" value="GIY53559.1"/>
    <property type="molecule type" value="Genomic_DNA"/>
</dbReference>
<reference evidence="3 4" key="1">
    <citation type="submission" date="2021-06" db="EMBL/GenBank/DDBJ databases">
        <title>Caerostris darwini draft genome.</title>
        <authorList>
            <person name="Kono N."/>
            <person name="Arakawa K."/>
        </authorList>
    </citation>
    <scope>NUCLEOTIDE SEQUENCE [LARGE SCALE GENOMIC DNA]</scope>
</reference>
<feature type="compositionally biased region" description="Basic and acidic residues" evidence="1">
    <location>
        <begin position="684"/>
        <end position="693"/>
    </location>
</feature>
<feature type="compositionally biased region" description="Basic and acidic residues" evidence="1">
    <location>
        <begin position="918"/>
        <end position="940"/>
    </location>
</feature>
<dbReference type="PANTHER" id="PTHR15607:SF12">
    <property type="entry name" value="SYNAPTONEMAL COMPLEX PROTEIN 2"/>
    <property type="match status" value="1"/>
</dbReference>
<dbReference type="InterPro" id="IPR024835">
    <property type="entry name" value="SYCP2-like"/>
</dbReference>
<evidence type="ECO:0000256" key="1">
    <source>
        <dbReference type="SAM" id="MobiDB-lite"/>
    </source>
</evidence>
<dbReference type="GO" id="GO:0007140">
    <property type="term" value="P:male meiotic nuclear division"/>
    <property type="evidence" value="ECO:0007669"/>
    <property type="project" value="TreeGrafter"/>
</dbReference>
<organism evidence="3 4">
    <name type="scientific">Caerostris darwini</name>
    <dbReference type="NCBI Taxonomy" id="1538125"/>
    <lineage>
        <taxon>Eukaryota</taxon>
        <taxon>Metazoa</taxon>
        <taxon>Ecdysozoa</taxon>
        <taxon>Arthropoda</taxon>
        <taxon>Chelicerata</taxon>
        <taxon>Arachnida</taxon>
        <taxon>Araneae</taxon>
        <taxon>Araneomorphae</taxon>
        <taxon>Entelegynae</taxon>
        <taxon>Araneoidea</taxon>
        <taxon>Araneidae</taxon>
        <taxon>Caerostris</taxon>
    </lineage>
</organism>
<dbReference type="AlphaFoldDB" id="A0AAV4U718"/>
<name>A0AAV4U718_9ARAC</name>
<feature type="compositionally biased region" description="Basic and acidic residues" evidence="1">
    <location>
        <begin position="647"/>
        <end position="656"/>
    </location>
</feature>
<dbReference type="InterPro" id="IPR040560">
    <property type="entry name" value="SYCP2_SLD"/>
</dbReference>
<proteinExistence type="predicted"/>
<dbReference type="PANTHER" id="PTHR15607">
    <property type="entry name" value="SYNAPTONEMAL COMPLEX PROTEIN-RELATED"/>
    <property type="match status" value="1"/>
</dbReference>
<comment type="caution">
    <text evidence="3">The sequence shown here is derived from an EMBL/GenBank/DDBJ whole genome shotgun (WGS) entry which is preliminary data.</text>
</comment>
<feature type="region of interest" description="Disordered" evidence="1">
    <location>
        <begin position="591"/>
        <end position="741"/>
    </location>
</feature>
<feature type="compositionally biased region" description="Basic residues" evidence="1">
    <location>
        <begin position="727"/>
        <end position="741"/>
    </location>
</feature>
<dbReference type="Pfam" id="PF18584">
    <property type="entry name" value="SYCP2_SLD"/>
    <property type="match status" value="1"/>
</dbReference>
<evidence type="ECO:0000313" key="4">
    <source>
        <dbReference type="Proteomes" id="UP001054837"/>
    </source>
</evidence>
<evidence type="ECO:0000259" key="2">
    <source>
        <dbReference type="Pfam" id="PF18584"/>
    </source>
</evidence>
<feature type="region of interest" description="Disordered" evidence="1">
    <location>
        <begin position="822"/>
        <end position="854"/>
    </location>
</feature>
<dbReference type="GO" id="GO:0000779">
    <property type="term" value="C:condensed chromosome, centromeric region"/>
    <property type="evidence" value="ECO:0007669"/>
    <property type="project" value="TreeGrafter"/>
</dbReference>
<dbReference type="GO" id="GO:0007143">
    <property type="term" value="P:female meiotic nuclear division"/>
    <property type="evidence" value="ECO:0007669"/>
    <property type="project" value="TreeGrafter"/>
</dbReference>
<feature type="domain" description="Synaptonemal complex protein 2 Spt16M-like" evidence="2">
    <location>
        <begin position="230"/>
        <end position="314"/>
    </location>
</feature>
<dbReference type="GO" id="GO:0000800">
    <property type="term" value="C:lateral element"/>
    <property type="evidence" value="ECO:0007669"/>
    <property type="project" value="TreeGrafter"/>
</dbReference>
<gene>
    <name evidence="3" type="primary">AVEN_119137_1</name>
    <name evidence="3" type="ORF">CDAR_58082</name>
</gene>
<protein>
    <submittedName>
        <fullName evidence="3">SYCP2_SLD domain-containing protein</fullName>
    </submittedName>
</protein>
<feature type="compositionally biased region" description="Basic and acidic residues" evidence="1">
    <location>
        <begin position="591"/>
        <end position="614"/>
    </location>
</feature>
<feature type="compositionally biased region" description="Polar residues" evidence="1">
    <location>
        <begin position="657"/>
        <end position="669"/>
    </location>
</feature>
<dbReference type="Proteomes" id="UP001054837">
    <property type="component" value="Unassembled WGS sequence"/>
</dbReference>
<accession>A0AAV4U718</accession>
<feature type="compositionally biased region" description="Basic and acidic residues" evidence="1">
    <location>
        <begin position="714"/>
        <end position="723"/>
    </location>
</feature>